<feature type="region of interest" description="Disordered" evidence="1">
    <location>
        <begin position="554"/>
        <end position="602"/>
    </location>
</feature>
<evidence type="ECO:0000256" key="1">
    <source>
        <dbReference type="SAM" id="MobiDB-lite"/>
    </source>
</evidence>
<dbReference type="AlphaFoldDB" id="A0AAD4F0H5"/>
<dbReference type="EMBL" id="JAHCVI010000002">
    <property type="protein sequence ID" value="KAG7288623.1"/>
    <property type="molecule type" value="Genomic_DNA"/>
</dbReference>
<name>A0AAD4F0H5_9PEZI</name>
<sequence>MDDGLVNINMTYIDPNLQSPSPTPYGNIWAAPPQQPLKATSKTAFFAGDPSRQATHHTPVRPALGIPPVPSSSHTRFTSPVSSIQPLSSGSALSPQADTESYYDNLPRTPPDTVLLSPFQTQLPLDPFSNAHAVQFVSMGPACVSPREVNSSQQSEYFETDNDIVDFNFAPGCSFDSHTSHCDAEPMQSTMGSDFAVQQAGHPQMQSMVKDEIEVSSQYPPLKEEDAGSDDEILVKRMAEDDDADGDYKPNKRPKHKTNARASARRNLKTATASPPRSRRSRGANPASASHSLPAPTSSTSRAPLTCPRCQQPNFSSQPDLDAHIQRQHLRPFNCVFDFAGCDTTFAKKNEWKRHVMTQHLLLNYWLCTEGACADAHPDATTTTAAANPPPAGAIFNRKDLFTQHLKRMHAPKQVKDIVRVANTTNNSPTGTGGKKPTAKSSSGMKPPPSQAQADWEARIRHLQDTAIHPRCALPDLMRCPVPGCSASAFRGPDAWDQRMEHVAKHMERAATAAASSHSQKERGAGGSGSGRVVFGGPGDNTLVEWASRPEVGIIEPREGGAEGEWLLKGQQTRRAKGGEKVGEVDEEEDDEEEDAEGEEDD</sequence>
<keyword evidence="3" id="KW-1185">Reference proteome</keyword>
<protein>
    <submittedName>
        <fullName evidence="2">Uncharacterized protein</fullName>
    </submittedName>
</protein>
<feature type="compositionally biased region" description="Polar residues" evidence="1">
    <location>
        <begin position="71"/>
        <end position="99"/>
    </location>
</feature>
<gene>
    <name evidence="2" type="ORF">NEMBOFW57_004977</name>
</gene>
<feature type="compositionally biased region" description="Acidic residues" evidence="1">
    <location>
        <begin position="585"/>
        <end position="602"/>
    </location>
</feature>
<dbReference type="Proteomes" id="UP001197093">
    <property type="component" value="Unassembled WGS sequence"/>
</dbReference>
<proteinExistence type="predicted"/>
<dbReference type="PANTHER" id="PTHR23225:SF2">
    <property type="entry name" value="AT09679P-RELATED"/>
    <property type="match status" value="1"/>
</dbReference>
<organism evidence="2 3">
    <name type="scientific">Staphylotrichum longicolle</name>
    <dbReference type="NCBI Taxonomy" id="669026"/>
    <lineage>
        <taxon>Eukaryota</taxon>
        <taxon>Fungi</taxon>
        <taxon>Dikarya</taxon>
        <taxon>Ascomycota</taxon>
        <taxon>Pezizomycotina</taxon>
        <taxon>Sordariomycetes</taxon>
        <taxon>Sordariomycetidae</taxon>
        <taxon>Sordariales</taxon>
        <taxon>Chaetomiaceae</taxon>
        <taxon>Staphylotrichum</taxon>
    </lineage>
</organism>
<comment type="caution">
    <text evidence="2">The sequence shown here is derived from an EMBL/GenBank/DDBJ whole genome shotgun (WGS) entry which is preliminary data.</text>
</comment>
<feature type="region of interest" description="Disordered" evidence="1">
    <location>
        <begin position="49"/>
        <end position="100"/>
    </location>
</feature>
<feature type="region of interest" description="Disordered" evidence="1">
    <location>
        <begin position="422"/>
        <end position="454"/>
    </location>
</feature>
<dbReference type="GO" id="GO:0003700">
    <property type="term" value="F:DNA-binding transcription factor activity"/>
    <property type="evidence" value="ECO:0007669"/>
    <property type="project" value="InterPro"/>
</dbReference>
<feature type="compositionally biased region" description="Basic residues" evidence="1">
    <location>
        <begin position="251"/>
        <end position="268"/>
    </location>
</feature>
<feature type="region of interest" description="Disordered" evidence="1">
    <location>
        <begin position="509"/>
        <end position="536"/>
    </location>
</feature>
<dbReference type="Gene3D" id="3.30.160.60">
    <property type="entry name" value="Classic Zinc Finger"/>
    <property type="match status" value="1"/>
</dbReference>
<feature type="compositionally biased region" description="Gly residues" evidence="1">
    <location>
        <begin position="525"/>
        <end position="536"/>
    </location>
</feature>
<evidence type="ECO:0000313" key="2">
    <source>
        <dbReference type="EMBL" id="KAG7288623.1"/>
    </source>
</evidence>
<dbReference type="PANTHER" id="PTHR23225">
    <property type="entry name" value="ZINC FINGER PROTEIN"/>
    <property type="match status" value="1"/>
</dbReference>
<evidence type="ECO:0000313" key="3">
    <source>
        <dbReference type="Proteomes" id="UP001197093"/>
    </source>
</evidence>
<feature type="compositionally biased region" description="Polar residues" evidence="1">
    <location>
        <begin position="295"/>
        <end position="314"/>
    </location>
</feature>
<accession>A0AAD4F0H5</accession>
<feature type="region of interest" description="Disordered" evidence="1">
    <location>
        <begin position="212"/>
        <end position="314"/>
    </location>
</feature>
<dbReference type="InterPro" id="IPR039970">
    <property type="entry name" value="TF_Grauzone"/>
</dbReference>
<reference evidence="2" key="1">
    <citation type="submission" date="2023-02" db="EMBL/GenBank/DDBJ databases">
        <authorList>
            <person name="Palmer J.M."/>
        </authorList>
    </citation>
    <scope>NUCLEOTIDE SEQUENCE</scope>
    <source>
        <strain evidence="2">FW57</strain>
    </source>
</reference>